<keyword evidence="7" id="KW-1185">Reference proteome</keyword>
<evidence type="ECO:0000259" key="4">
    <source>
        <dbReference type="Pfam" id="PF25893"/>
    </source>
</evidence>
<dbReference type="SUPFAM" id="SSF111369">
    <property type="entry name" value="HlyD-like secretion proteins"/>
    <property type="match status" value="1"/>
</dbReference>
<evidence type="ECO:0000313" key="7">
    <source>
        <dbReference type="Proteomes" id="UP000283387"/>
    </source>
</evidence>
<protein>
    <submittedName>
        <fullName evidence="6">RND family efflux transporter MFP subunit</fullName>
    </submittedName>
</protein>
<sequence length="382" mass="42487">MKTNTPYIMKKINLLFIAGIGLLMASCSGTPDNSPEAKRKQLAQYKSEVQALEEKITALEDELDEMSDIEYVNIKTTEAQPQLFEHFIEVTGKVEADQEVNVSPEGSGIITDILVSEGQYVTKGTTLATLNTDMLDKSIAEARISLDLANTTFERQQNLWDQKIGSEMQYLQAKTSKESQESRLESLLAQKEMAEVKAPVDGTVDVIFQKRGEIAGPQIPFAKVVNIKKIKIYGDVAESYLTKVDKNEEVFIDFPAIGRQAKSRIEQIGNYIDPNNRTFRVRVDLSNPDNLIKPNMISILKIRDYVADSAIVIPSLLIKHDFKGEYTFIVDASGDVKKAKKVYIKSGVSNNNMTEVTEGIEPGMTIISEGFDQVIDGTPVAY</sequence>
<feature type="domain" description="CusB-like beta-barrel" evidence="5">
    <location>
        <begin position="235"/>
        <end position="301"/>
    </location>
</feature>
<dbReference type="AlphaFoldDB" id="A0A419WAI9"/>
<dbReference type="Pfam" id="PF25893">
    <property type="entry name" value="HH_CzcB"/>
    <property type="match status" value="1"/>
</dbReference>
<dbReference type="NCBIfam" id="TIGR01730">
    <property type="entry name" value="RND_mfp"/>
    <property type="match status" value="1"/>
</dbReference>
<dbReference type="InterPro" id="IPR058648">
    <property type="entry name" value="HH_CzcB-like"/>
</dbReference>
<dbReference type="EMBL" id="RAPN01000001">
    <property type="protein sequence ID" value="RKD92501.1"/>
    <property type="molecule type" value="Genomic_DNA"/>
</dbReference>
<proteinExistence type="inferred from homology"/>
<dbReference type="PANTHER" id="PTHR30469:SF15">
    <property type="entry name" value="HLYD FAMILY OF SECRETION PROTEINS"/>
    <property type="match status" value="1"/>
</dbReference>
<name>A0A419WAI9_9BACT</name>
<feature type="signal peptide" evidence="3">
    <location>
        <begin position="1"/>
        <end position="25"/>
    </location>
</feature>
<dbReference type="GO" id="GO:1990281">
    <property type="term" value="C:efflux pump complex"/>
    <property type="evidence" value="ECO:0007669"/>
    <property type="project" value="TreeGrafter"/>
</dbReference>
<evidence type="ECO:0000256" key="2">
    <source>
        <dbReference type="SAM" id="Coils"/>
    </source>
</evidence>
<accession>A0A419WAI9</accession>
<keyword evidence="2" id="KW-0175">Coiled coil</keyword>
<evidence type="ECO:0000313" key="6">
    <source>
        <dbReference type="EMBL" id="RKD92501.1"/>
    </source>
</evidence>
<dbReference type="Pfam" id="PF25954">
    <property type="entry name" value="Beta-barrel_RND_2"/>
    <property type="match status" value="1"/>
</dbReference>
<reference evidence="6 7" key="1">
    <citation type="submission" date="2018-09" db="EMBL/GenBank/DDBJ databases">
        <title>Genomic Encyclopedia of Archaeal and Bacterial Type Strains, Phase II (KMG-II): from individual species to whole genera.</title>
        <authorList>
            <person name="Goeker M."/>
        </authorList>
    </citation>
    <scope>NUCLEOTIDE SEQUENCE [LARGE SCALE GENOMIC DNA]</scope>
    <source>
        <strain evidence="6 7">DSM 27148</strain>
    </source>
</reference>
<dbReference type="RefSeq" id="WP_120273701.1">
    <property type="nucleotide sequence ID" value="NZ_RAPN01000001.1"/>
</dbReference>
<dbReference type="OrthoDB" id="9806939at2"/>
<dbReference type="Gene3D" id="1.10.287.470">
    <property type="entry name" value="Helix hairpin bin"/>
    <property type="match status" value="1"/>
</dbReference>
<dbReference type="Gene3D" id="2.40.30.170">
    <property type="match status" value="1"/>
</dbReference>
<comment type="caution">
    <text evidence="6">The sequence shown here is derived from an EMBL/GenBank/DDBJ whole genome shotgun (WGS) entry which is preliminary data.</text>
</comment>
<dbReference type="GO" id="GO:0015562">
    <property type="term" value="F:efflux transmembrane transporter activity"/>
    <property type="evidence" value="ECO:0007669"/>
    <property type="project" value="TreeGrafter"/>
</dbReference>
<keyword evidence="3" id="KW-0732">Signal</keyword>
<dbReference type="PANTHER" id="PTHR30469">
    <property type="entry name" value="MULTIDRUG RESISTANCE PROTEIN MDTA"/>
    <property type="match status" value="1"/>
</dbReference>
<dbReference type="Proteomes" id="UP000283387">
    <property type="component" value="Unassembled WGS sequence"/>
</dbReference>
<feature type="chain" id="PRO_5019017280" evidence="3">
    <location>
        <begin position="26"/>
        <end position="382"/>
    </location>
</feature>
<feature type="domain" description="CzcB-like alpha-helical hairpin" evidence="4">
    <location>
        <begin position="140"/>
        <end position="186"/>
    </location>
</feature>
<comment type="similarity">
    <text evidence="1">Belongs to the membrane fusion protein (MFP) (TC 8.A.1) family.</text>
</comment>
<evidence type="ECO:0000256" key="3">
    <source>
        <dbReference type="SAM" id="SignalP"/>
    </source>
</evidence>
<dbReference type="InterPro" id="IPR006143">
    <property type="entry name" value="RND_pump_MFP"/>
</dbReference>
<evidence type="ECO:0000256" key="1">
    <source>
        <dbReference type="ARBA" id="ARBA00009477"/>
    </source>
</evidence>
<dbReference type="Gene3D" id="2.40.420.20">
    <property type="match status" value="1"/>
</dbReference>
<organism evidence="6 7">
    <name type="scientific">Mangrovibacterium diazotrophicum</name>
    <dbReference type="NCBI Taxonomy" id="1261403"/>
    <lineage>
        <taxon>Bacteria</taxon>
        <taxon>Pseudomonadati</taxon>
        <taxon>Bacteroidota</taxon>
        <taxon>Bacteroidia</taxon>
        <taxon>Marinilabiliales</taxon>
        <taxon>Prolixibacteraceae</taxon>
        <taxon>Mangrovibacterium</taxon>
    </lineage>
</organism>
<dbReference type="PROSITE" id="PS51257">
    <property type="entry name" value="PROKAR_LIPOPROTEIN"/>
    <property type="match status" value="1"/>
</dbReference>
<gene>
    <name evidence="6" type="ORF">BC643_2874</name>
</gene>
<dbReference type="InterPro" id="IPR058792">
    <property type="entry name" value="Beta-barrel_RND_2"/>
</dbReference>
<dbReference type="Gene3D" id="2.40.50.100">
    <property type="match status" value="1"/>
</dbReference>
<evidence type="ECO:0000259" key="5">
    <source>
        <dbReference type="Pfam" id="PF25954"/>
    </source>
</evidence>
<feature type="coiled-coil region" evidence="2">
    <location>
        <begin position="42"/>
        <end position="69"/>
    </location>
</feature>